<comment type="similarity">
    <text evidence="1">Belongs to the N-acylglucosamine 2-epimerase family.</text>
</comment>
<dbReference type="Proteomes" id="UP001501612">
    <property type="component" value="Unassembled WGS sequence"/>
</dbReference>
<protein>
    <submittedName>
        <fullName evidence="3">AGE family epimerase/isomerase</fullName>
    </submittedName>
</protein>
<name>A0ABP5AYZ2_9ACTN</name>
<accession>A0ABP5AYZ2</accession>
<keyword evidence="4" id="KW-1185">Reference proteome</keyword>
<dbReference type="Gene3D" id="1.50.10.10">
    <property type="match status" value="1"/>
</dbReference>
<keyword evidence="2" id="KW-0413">Isomerase</keyword>
<dbReference type="Pfam" id="PF07221">
    <property type="entry name" value="GlcNAc_2-epim"/>
    <property type="match status" value="1"/>
</dbReference>
<evidence type="ECO:0000256" key="1">
    <source>
        <dbReference type="ARBA" id="ARBA00008558"/>
    </source>
</evidence>
<proteinExistence type="inferred from homology"/>
<dbReference type="RefSeq" id="WP_344008039.1">
    <property type="nucleotide sequence ID" value="NZ_BAAAMY010000006.1"/>
</dbReference>
<dbReference type="SUPFAM" id="SSF48208">
    <property type="entry name" value="Six-hairpin glycosidases"/>
    <property type="match status" value="1"/>
</dbReference>
<dbReference type="EMBL" id="BAAAMY010000006">
    <property type="protein sequence ID" value="GAA1923757.1"/>
    <property type="molecule type" value="Genomic_DNA"/>
</dbReference>
<sequence length="411" mass="44365">MPASGPTPGVPDAGTTAAAEERLLDLVTRAVDPAGGFGWLDDRGRRTPGRAPETWVGARMTHVAALAHLRGRDGAGDLVDHGVRALRGLLRDDDRGGWLAVADRPEGPKDAYTHAFVALAAASATAAGHPDGAVLLDDVLAVVEQRFWDPDQEMVVEAWDAGFTTLEDYRGGNAAMHAVEAFTAVADVTGDPRWTARALAIATRLVDGVARAHHWRLPEHFDARWVPDLEHHRDQPDHPFRPYGVTVGHLLEWSRLLLGLRHALGAGAPGWLLPASTSLYDAAVARGWHVDGAPGFVYTTDFADVPVVRLRMHWVLAEAIGAAWVRHAVTGEPGALADHARWWDHARAHVVDADGSWRHELDARNRPSAHVWTGRPDVYHAYQATVLPSLPLAPSLVAAARAQREGRGPAA</sequence>
<dbReference type="InterPro" id="IPR008928">
    <property type="entry name" value="6-hairpin_glycosidase_sf"/>
</dbReference>
<evidence type="ECO:0000313" key="4">
    <source>
        <dbReference type="Proteomes" id="UP001501612"/>
    </source>
</evidence>
<dbReference type="PANTHER" id="PTHR15108">
    <property type="entry name" value="N-ACYLGLUCOSAMINE-2-EPIMERASE"/>
    <property type="match status" value="1"/>
</dbReference>
<comment type="caution">
    <text evidence="3">The sequence shown here is derived from an EMBL/GenBank/DDBJ whole genome shotgun (WGS) entry which is preliminary data.</text>
</comment>
<gene>
    <name evidence="3" type="ORF">GCM10009737_26730</name>
</gene>
<evidence type="ECO:0000313" key="3">
    <source>
        <dbReference type="EMBL" id="GAA1923757.1"/>
    </source>
</evidence>
<reference evidence="4" key="1">
    <citation type="journal article" date="2019" name="Int. J. Syst. Evol. Microbiol.">
        <title>The Global Catalogue of Microorganisms (GCM) 10K type strain sequencing project: providing services to taxonomists for standard genome sequencing and annotation.</title>
        <authorList>
            <consortium name="The Broad Institute Genomics Platform"/>
            <consortium name="The Broad Institute Genome Sequencing Center for Infectious Disease"/>
            <person name="Wu L."/>
            <person name="Ma J."/>
        </authorList>
    </citation>
    <scope>NUCLEOTIDE SEQUENCE [LARGE SCALE GENOMIC DNA]</scope>
    <source>
        <strain evidence="4">JCM 14046</strain>
    </source>
</reference>
<organism evidence="3 4">
    <name type="scientific">Nocardioides lentus</name>
    <dbReference type="NCBI Taxonomy" id="338077"/>
    <lineage>
        <taxon>Bacteria</taxon>
        <taxon>Bacillati</taxon>
        <taxon>Actinomycetota</taxon>
        <taxon>Actinomycetes</taxon>
        <taxon>Propionibacteriales</taxon>
        <taxon>Nocardioidaceae</taxon>
        <taxon>Nocardioides</taxon>
    </lineage>
</organism>
<evidence type="ECO:0000256" key="2">
    <source>
        <dbReference type="ARBA" id="ARBA00023235"/>
    </source>
</evidence>
<dbReference type="InterPro" id="IPR010819">
    <property type="entry name" value="AGE/CE"/>
</dbReference>
<dbReference type="InterPro" id="IPR012341">
    <property type="entry name" value="6hp_glycosidase-like_sf"/>
</dbReference>